<proteinExistence type="predicted"/>
<dbReference type="Proteomes" id="UP001162156">
    <property type="component" value="Unassembled WGS sequence"/>
</dbReference>
<keyword evidence="2" id="KW-0479">Metal-binding</keyword>
<dbReference type="SUPFAM" id="SSF53098">
    <property type="entry name" value="Ribonuclease H-like"/>
    <property type="match status" value="1"/>
</dbReference>
<feature type="compositionally biased region" description="Basic residues" evidence="6">
    <location>
        <begin position="8"/>
        <end position="18"/>
    </location>
</feature>
<evidence type="ECO:0000256" key="2">
    <source>
        <dbReference type="ARBA" id="ARBA00022723"/>
    </source>
</evidence>
<keyword evidence="5" id="KW-0539">Nucleus</keyword>
<keyword evidence="4" id="KW-0862">Zinc</keyword>
<name>A0AAV8XFA4_9CUCU</name>
<dbReference type="InterPro" id="IPR052035">
    <property type="entry name" value="ZnF_BED_domain_contain"/>
</dbReference>
<organism evidence="7 8">
    <name type="scientific">Rhamnusium bicolor</name>
    <dbReference type="NCBI Taxonomy" id="1586634"/>
    <lineage>
        <taxon>Eukaryota</taxon>
        <taxon>Metazoa</taxon>
        <taxon>Ecdysozoa</taxon>
        <taxon>Arthropoda</taxon>
        <taxon>Hexapoda</taxon>
        <taxon>Insecta</taxon>
        <taxon>Pterygota</taxon>
        <taxon>Neoptera</taxon>
        <taxon>Endopterygota</taxon>
        <taxon>Coleoptera</taxon>
        <taxon>Polyphaga</taxon>
        <taxon>Cucujiformia</taxon>
        <taxon>Chrysomeloidea</taxon>
        <taxon>Cerambycidae</taxon>
        <taxon>Lepturinae</taxon>
        <taxon>Rhagiini</taxon>
        <taxon>Rhamnusium</taxon>
    </lineage>
</organism>
<dbReference type="SUPFAM" id="SSF140996">
    <property type="entry name" value="Hermes dimerisation domain"/>
    <property type="match status" value="1"/>
</dbReference>
<evidence type="ECO:0008006" key="9">
    <source>
        <dbReference type="Google" id="ProtNLM"/>
    </source>
</evidence>
<protein>
    <recommendedName>
        <fullName evidence="9">Transposase</fullName>
    </recommendedName>
</protein>
<dbReference type="GO" id="GO:0005634">
    <property type="term" value="C:nucleus"/>
    <property type="evidence" value="ECO:0007669"/>
    <property type="project" value="UniProtKB-SubCell"/>
</dbReference>
<comment type="caution">
    <text evidence="7">The sequence shown here is derived from an EMBL/GenBank/DDBJ whole genome shotgun (WGS) entry which is preliminary data.</text>
</comment>
<evidence type="ECO:0000313" key="8">
    <source>
        <dbReference type="Proteomes" id="UP001162156"/>
    </source>
</evidence>
<dbReference type="EMBL" id="JANEYF010003330">
    <property type="protein sequence ID" value="KAJ8937235.1"/>
    <property type="molecule type" value="Genomic_DNA"/>
</dbReference>
<evidence type="ECO:0000256" key="5">
    <source>
        <dbReference type="ARBA" id="ARBA00023242"/>
    </source>
</evidence>
<keyword evidence="8" id="KW-1185">Reference proteome</keyword>
<keyword evidence="3" id="KW-0863">Zinc-finger</keyword>
<gene>
    <name evidence="7" type="ORF">NQ314_011990</name>
</gene>
<dbReference type="PANTHER" id="PTHR46481">
    <property type="entry name" value="ZINC FINGER BED DOMAIN-CONTAINING PROTEIN 4"/>
    <property type="match status" value="1"/>
</dbReference>
<dbReference type="AlphaFoldDB" id="A0AAV8XFA4"/>
<evidence type="ECO:0000256" key="6">
    <source>
        <dbReference type="SAM" id="MobiDB-lite"/>
    </source>
</evidence>
<feature type="compositionally biased region" description="Basic and acidic residues" evidence="6">
    <location>
        <begin position="21"/>
        <end position="30"/>
    </location>
</feature>
<feature type="compositionally biased region" description="Polar residues" evidence="6">
    <location>
        <begin position="53"/>
        <end position="70"/>
    </location>
</feature>
<accession>A0AAV8XFA4</accession>
<dbReference type="PANTHER" id="PTHR46481:SF10">
    <property type="entry name" value="ZINC FINGER BED DOMAIN-CONTAINING PROTEIN 39"/>
    <property type="match status" value="1"/>
</dbReference>
<dbReference type="GO" id="GO:0008270">
    <property type="term" value="F:zinc ion binding"/>
    <property type="evidence" value="ECO:0007669"/>
    <property type="project" value="UniProtKB-KW"/>
</dbReference>
<evidence type="ECO:0000313" key="7">
    <source>
        <dbReference type="EMBL" id="KAJ8937235.1"/>
    </source>
</evidence>
<evidence type="ECO:0000256" key="3">
    <source>
        <dbReference type="ARBA" id="ARBA00022771"/>
    </source>
</evidence>
<comment type="subcellular location">
    <subcellularLocation>
        <location evidence="1">Nucleus</location>
    </subcellularLocation>
</comment>
<evidence type="ECO:0000256" key="1">
    <source>
        <dbReference type="ARBA" id="ARBA00004123"/>
    </source>
</evidence>
<evidence type="ECO:0000256" key="4">
    <source>
        <dbReference type="ARBA" id="ARBA00022833"/>
    </source>
</evidence>
<sequence>MITTSANLKRHMERKHPLVKLGDDRNDRVGVENNEELEASNSNSNEHGHNMPEPSTSFSAPDSAPDNQVTHSKEKLKMTQSSVTTFVKRKMGVTHRKIIDQKLLLLFTHDYQPFSVVDDYGFKSFVASLNSSYVLPSRKTISNSLLPAAYEEVYNRTKNILHDVKSISLTTDSWTSQNSESFLAVTAHFLNNNFEFKTCLLECISFPESHTSLNLATGLKKISNEWNIDDKILIVVSDNAVNIKKAIRDELKLKHFGCYAHNLNLIAQYSLKLITPILEKVNNIVNFFKRSTLARLNLESNKFR</sequence>
<reference evidence="7" key="1">
    <citation type="journal article" date="2023" name="Insect Mol. Biol.">
        <title>Genome sequencing provides insights into the evolution of gene families encoding plant cell wall-degrading enzymes in longhorned beetles.</title>
        <authorList>
            <person name="Shin N.R."/>
            <person name="Okamura Y."/>
            <person name="Kirsch R."/>
            <person name="Pauchet Y."/>
        </authorList>
    </citation>
    <scope>NUCLEOTIDE SEQUENCE</scope>
    <source>
        <strain evidence="7">RBIC_L_NR</strain>
    </source>
</reference>
<feature type="region of interest" description="Disordered" evidence="6">
    <location>
        <begin position="1"/>
        <end position="77"/>
    </location>
</feature>
<dbReference type="InterPro" id="IPR012337">
    <property type="entry name" value="RNaseH-like_sf"/>
</dbReference>